<evidence type="ECO:0000313" key="1">
    <source>
        <dbReference type="EMBL" id="SNW62567.1"/>
    </source>
</evidence>
<accession>A0A2I2L4W9</accession>
<dbReference type="GeneID" id="35382476"/>
<keyword evidence="2" id="KW-1185">Reference proteome</keyword>
<dbReference type="EMBL" id="LT906555">
    <property type="protein sequence ID" value="SNW62567.1"/>
    <property type="molecule type" value="Genomic_DNA"/>
</dbReference>
<organism evidence="1">
    <name type="scientific">Orpheovirus IHUMI-LCC2</name>
    <dbReference type="NCBI Taxonomy" id="2023057"/>
    <lineage>
        <taxon>Viruses</taxon>
        <taxon>Varidnaviria</taxon>
        <taxon>Bamfordvirae</taxon>
        <taxon>Nucleocytoviricota</taxon>
        <taxon>Megaviricetes</taxon>
        <taxon>Pimascovirales</taxon>
        <taxon>Ocovirineae</taxon>
        <taxon>Orpheoviridae</taxon>
        <taxon>Alphaorpheovirus</taxon>
        <taxon>Alphaorpheovirus massiliense</taxon>
    </lineage>
</organism>
<gene>
    <name evidence="1" type="ORF">ORPV_663</name>
</gene>
<reference evidence="1" key="1">
    <citation type="submission" date="2017-08" db="EMBL/GenBank/DDBJ databases">
        <authorList>
            <consortium name="Urmite Genomes"/>
        </authorList>
    </citation>
    <scope>NUCLEOTIDE SEQUENCE [LARGE SCALE GENOMIC DNA]</scope>
    <source>
        <strain evidence="1">IHUMI-LCC2</strain>
    </source>
</reference>
<protein>
    <submittedName>
        <fullName evidence="1">Uncharacterized protein</fullName>
    </submittedName>
</protein>
<dbReference type="KEGG" id="vg:35382476"/>
<proteinExistence type="predicted"/>
<sequence>MEHIPQNVPLEIYTKILNELIFTKDFNNAYLAIISGLTNEKRNLLNNGIKLYIINDIIGININSTSKDIYQAYTFINIMNFLHYRINLNKEFVRIRDYNFFIDDKFKNFIGNHFLGSQLNPEYNIMEVCTLIKILYGVSYDINQENHGINFVYRALEMKYSNILLKDIIDNIKISYDISIILIKYFIIFNKLPLIHYVWNKIEENKSFNINSDDSIRTIIINMCRSGLIENDDWAIVDNYIINTEDLSIMDDLKKVTRGRKKYGLTDRVIAGCKDPVTLTKIMIQNINNPNVKLQKDFISGYEEATFNNRMNPILYLNGLHVRYNCRNILDPRILKSIDSACKALLSSDKHMYYIHNSYCPYIMNLMYKLKIIDASEFSDHLYLSEYWNILSYVVNNNDRGDDFFMEQYEIFDGVGCEYAAILALWCPNIDLSLDWYFYKSNEIFGNFKDWSLYNTYLRFNR</sequence>
<name>A0A2I2L4W9_9VIRU</name>
<dbReference type="Proteomes" id="UP000236316">
    <property type="component" value="Segment"/>
</dbReference>
<dbReference type="RefSeq" id="YP_009448869.1">
    <property type="nucleotide sequence ID" value="NC_036594.1"/>
</dbReference>
<evidence type="ECO:0000313" key="2">
    <source>
        <dbReference type="Proteomes" id="UP000236316"/>
    </source>
</evidence>